<dbReference type="EMBL" id="MTBO01000060">
    <property type="protein sequence ID" value="OSI13746.1"/>
    <property type="molecule type" value="Genomic_DNA"/>
</dbReference>
<organism evidence="1 2">
    <name type="scientific">Neisseria dentiae</name>
    <dbReference type="NCBI Taxonomy" id="194197"/>
    <lineage>
        <taxon>Bacteria</taxon>
        <taxon>Pseudomonadati</taxon>
        <taxon>Pseudomonadota</taxon>
        <taxon>Betaproteobacteria</taxon>
        <taxon>Neisseriales</taxon>
        <taxon>Neisseriaceae</taxon>
        <taxon>Neisseria</taxon>
    </lineage>
</organism>
<sequence length="126" mass="14473">MALKFQPQERCVVICDFRGYEVPEMIKKRPVVVIAKHKHNSQLVSIVPLSSTEPSIYDNYHHKMSNNPLPDKQHIECWAKCDMVATVSLNRLDRYKPANGQRCVPQISYEDFQAIKSAVANALKLY</sequence>
<dbReference type="Gene3D" id="2.30.30.110">
    <property type="match status" value="1"/>
</dbReference>
<evidence type="ECO:0008006" key="3">
    <source>
        <dbReference type="Google" id="ProtNLM"/>
    </source>
</evidence>
<dbReference type="GO" id="GO:0003677">
    <property type="term" value="F:DNA binding"/>
    <property type="evidence" value="ECO:0007669"/>
    <property type="project" value="InterPro"/>
</dbReference>
<protein>
    <recommendedName>
        <fullName evidence="3">Growth inhibitor PemK</fullName>
    </recommendedName>
</protein>
<evidence type="ECO:0000313" key="1">
    <source>
        <dbReference type="EMBL" id="OSI13746.1"/>
    </source>
</evidence>
<gene>
    <name evidence="1" type="ORF">BWD09_12660</name>
</gene>
<comment type="caution">
    <text evidence="1">The sequence shown here is derived from an EMBL/GenBank/DDBJ whole genome shotgun (WGS) entry which is preliminary data.</text>
</comment>
<accession>A0A1X3D1U4</accession>
<evidence type="ECO:0000313" key="2">
    <source>
        <dbReference type="Proteomes" id="UP000193118"/>
    </source>
</evidence>
<dbReference type="STRING" id="194197.BWD09_12660"/>
<dbReference type="RefSeq" id="WP_085367136.1">
    <property type="nucleotide sequence ID" value="NZ_CAUJPZ010000020.1"/>
</dbReference>
<proteinExistence type="predicted"/>
<dbReference type="InterPro" id="IPR011067">
    <property type="entry name" value="Plasmid_toxin/cell-grow_inhib"/>
</dbReference>
<keyword evidence="2" id="KW-1185">Reference proteome</keyword>
<dbReference type="SUPFAM" id="SSF50118">
    <property type="entry name" value="Cell growth inhibitor/plasmid maintenance toxic component"/>
    <property type="match status" value="1"/>
</dbReference>
<dbReference type="GeneID" id="94581567"/>
<dbReference type="OrthoDB" id="7565736at2"/>
<dbReference type="AlphaFoldDB" id="A0A1X3D1U4"/>
<reference evidence="2" key="1">
    <citation type="submission" date="2017-01" db="EMBL/GenBank/DDBJ databases">
        <authorList>
            <person name="Wolfgang W.J."/>
            <person name="Cole J."/>
            <person name="Wroblewski D."/>
            <person name="Mcginnis J."/>
            <person name="Musser K.A."/>
        </authorList>
    </citation>
    <scope>NUCLEOTIDE SEQUENCE [LARGE SCALE GENOMIC DNA]</scope>
    <source>
        <strain evidence="2">DSM 19151</strain>
    </source>
</reference>
<name>A0A1X3D1U4_9NEIS</name>
<dbReference type="InterPro" id="IPR003477">
    <property type="entry name" value="PemK-like"/>
</dbReference>
<dbReference type="Pfam" id="PF02452">
    <property type="entry name" value="PemK_toxin"/>
    <property type="match status" value="1"/>
</dbReference>
<dbReference type="Proteomes" id="UP000193118">
    <property type="component" value="Unassembled WGS sequence"/>
</dbReference>